<dbReference type="EMBL" id="QKYU01000017">
    <property type="protein sequence ID" value="PZW43059.1"/>
    <property type="molecule type" value="Genomic_DNA"/>
</dbReference>
<evidence type="ECO:0000256" key="1">
    <source>
        <dbReference type="SAM" id="SignalP"/>
    </source>
</evidence>
<name>A0A2W7I9K1_9PROT</name>
<sequence length="103" mass="11082">MKTLLLASAVSLCALGASAPAFAQKEAMVMFYQMQMAPSVCRWTNAAATTRLDATIAAQEQGLRVSATERATMRREAEADLRADPSTCAADGMLRMMYDEAAK</sequence>
<feature type="chain" id="PRO_5015921465" evidence="1">
    <location>
        <begin position="24"/>
        <end position="103"/>
    </location>
</feature>
<keyword evidence="1" id="KW-0732">Signal</keyword>
<dbReference type="AlphaFoldDB" id="A0A2W7I9K1"/>
<comment type="caution">
    <text evidence="2">The sequence shown here is derived from an EMBL/GenBank/DDBJ whole genome shotgun (WGS) entry which is preliminary data.</text>
</comment>
<keyword evidence="3" id="KW-1185">Reference proteome</keyword>
<feature type="signal peptide" evidence="1">
    <location>
        <begin position="1"/>
        <end position="23"/>
    </location>
</feature>
<dbReference type="Proteomes" id="UP000249688">
    <property type="component" value="Unassembled WGS sequence"/>
</dbReference>
<organism evidence="2 3">
    <name type="scientific">Humitalea rosea</name>
    <dbReference type="NCBI Taxonomy" id="990373"/>
    <lineage>
        <taxon>Bacteria</taxon>
        <taxon>Pseudomonadati</taxon>
        <taxon>Pseudomonadota</taxon>
        <taxon>Alphaproteobacteria</taxon>
        <taxon>Acetobacterales</taxon>
        <taxon>Roseomonadaceae</taxon>
        <taxon>Humitalea</taxon>
    </lineage>
</organism>
<accession>A0A2W7I9K1</accession>
<reference evidence="2 3" key="1">
    <citation type="submission" date="2018-06" db="EMBL/GenBank/DDBJ databases">
        <title>Genomic Encyclopedia of Archaeal and Bacterial Type Strains, Phase II (KMG-II): from individual species to whole genera.</title>
        <authorList>
            <person name="Goeker M."/>
        </authorList>
    </citation>
    <scope>NUCLEOTIDE SEQUENCE [LARGE SCALE GENOMIC DNA]</scope>
    <source>
        <strain evidence="2 3">DSM 24525</strain>
    </source>
</reference>
<dbReference type="RefSeq" id="WP_111399153.1">
    <property type="nucleotide sequence ID" value="NZ_QKYU01000017.1"/>
</dbReference>
<protein>
    <submittedName>
        <fullName evidence="2">Uncharacterized protein</fullName>
    </submittedName>
</protein>
<dbReference type="OrthoDB" id="9893151at2"/>
<proteinExistence type="predicted"/>
<evidence type="ECO:0000313" key="2">
    <source>
        <dbReference type="EMBL" id="PZW43059.1"/>
    </source>
</evidence>
<evidence type="ECO:0000313" key="3">
    <source>
        <dbReference type="Proteomes" id="UP000249688"/>
    </source>
</evidence>
<gene>
    <name evidence="2" type="ORF">C8P66_11785</name>
</gene>